<evidence type="ECO:0000259" key="1">
    <source>
        <dbReference type="SMART" id="SM01264"/>
    </source>
</evidence>
<dbReference type="SMART" id="SM01264">
    <property type="entry name" value="M16C_associated"/>
    <property type="match status" value="1"/>
</dbReference>
<dbReference type="EMBL" id="JAJEPR010000009">
    <property type="protein sequence ID" value="MCC2189650.1"/>
    <property type="molecule type" value="Genomic_DNA"/>
</dbReference>
<organism evidence="2 3">
    <name type="scientific">Fusicatenibacter faecihominis</name>
    <dbReference type="NCBI Taxonomy" id="2881276"/>
    <lineage>
        <taxon>Bacteria</taxon>
        <taxon>Bacillati</taxon>
        <taxon>Bacillota</taxon>
        <taxon>Clostridia</taxon>
        <taxon>Lachnospirales</taxon>
        <taxon>Lachnospiraceae</taxon>
        <taxon>Fusicatenibacter</taxon>
    </lineage>
</organism>
<dbReference type="FunFam" id="3.30.830.10:FF:000034">
    <property type="entry name" value="presequence protease 1, chloroplastic/mitochondrial"/>
    <property type="match status" value="1"/>
</dbReference>
<dbReference type="AlphaFoldDB" id="A0AAE3DSB2"/>
<dbReference type="Proteomes" id="UP001197875">
    <property type="component" value="Unassembled WGS sequence"/>
</dbReference>
<accession>A0AAE3DSB2</accession>
<dbReference type="InterPro" id="IPR013578">
    <property type="entry name" value="Peptidase_M16C_assoc"/>
</dbReference>
<sequence>MINYPDTYELVLQEELPDIHSAGYLFHHKKSGARVAVVLNDDENKVFHIAFRTTPVNSKGTPHIMEHSVLCGSRKYPSKDPFVELVKGSLNTFLNAMTYSDKTMYPVASCNEQDFKNLMDVYLDAVFYPNIYKREEIFRQEGWHYELKSPEDQLIYNGVVYNEMKGAFSSPEDILDRKILNSLFPDSTYGVESGGDPACIPDLSYEEFLDFHRTYYHPANSYIYIYGNVDMQERLEYLDREYLSAFDAIEVPSKIVLPEKFEEMHTEIGKYSISTADSEEDNTYLSFNAAIGSSLDVEKANAYAVIEYVLLSAPGAPLKQALLDAGLGKDISGSYDSGTMQPVFSITAKYANAEDKDRFVRVIREELERIVAEGLDQKSLMAGINSSEFRFREADFGSFPKGLMYGIDMMDTWLYDDNCPFGYLKQLAVFDFLKKQVGTGYYEDLIRDGLLNNPHTSLVVIEPEKGLNDRMEEELAKKLAAYKESLTEEERQALVEKTESLHRFQETPSTKEELEAIPMLKREDIGKEAYTVSNLEEQAEGTTFVRHDYVTNGVCYLDLLFDMKYVPAEYIPYAGLLKSVLGFIDTENYKYGELFSEINIETGGIYANAQVIQDHREAGSYRTMFGIRAKALAEKMPFAFSMIEEILLRSRLDDTRRLYEIISEQKSTLQERLSAAGHQTAVGRALAYTSEPYGYSDALSGIGYYKLIEDLEAHFEERKGELVEKLKHLMGLLFRQDTLLVSVTCEEENYTSVKKLSLNLKEKLETRAAELPPLHMALGQKNEGFLTAGQVQFVARTGNYRKAGLPYTGALRILKVALSYDYLWINIRVKGGAYGCMSGFGVMGDSYFASYRDPNLGATNEIYEGVTDYVKNFHVDERDMTKYVIGTISELDTPLTPRSKGLRSMTAWLAHITREEVQRERDEILSATEEDIQKLAPYMEAILKTGSICALGGEERMKKEKELFGELKPLIGGEEC</sequence>
<dbReference type="PANTHER" id="PTHR43016:SF13">
    <property type="entry name" value="PRESEQUENCE PROTEASE, MITOCHONDRIAL"/>
    <property type="match status" value="1"/>
</dbReference>
<proteinExistence type="predicted"/>
<name>A0AAE3DSB2_9FIRM</name>
<dbReference type="InterPro" id="IPR055130">
    <property type="entry name" value="PreP_C"/>
</dbReference>
<dbReference type="Gene3D" id="3.30.830.10">
    <property type="entry name" value="Metalloenzyme, LuxS/M16 peptidase-like"/>
    <property type="match status" value="4"/>
</dbReference>
<dbReference type="Pfam" id="PF05193">
    <property type="entry name" value="Peptidase_M16_C"/>
    <property type="match status" value="1"/>
</dbReference>
<gene>
    <name evidence="2" type="ORF">LKD71_07500</name>
</gene>
<reference evidence="2 3" key="1">
    <citation type="submission" date="2021-10" db="EMBL/GenBank/DDBJ databases">
        <title>Anaerobic single-cell dispensing facilitates the cultivation of human gut bacteria.</title>
        <authorList>
            <person name="Afrizal A."/>
        </authorList>
    </citation>
    <scope>NUCLEOTIDE SEQUENCE [LARGE SCALE GENOMIC DNA]</scope>
    <source>
        <strain evidence="2 3">CLA-AA-H277</strain>
    </source>
</reference>
<dbReference type="Pfam" id="PF00675">
    <property type="entry name" value="Peptidase_M16"/>
    <property type="match status" value="1"/>
</dbReference>
<dbReference type="PANTHER" id="PTHR43016">
    <property type="entry name" value="PRESEQUENCE PROTEASE"/>
    <property type="match status" value="1"/>
</dbReference>
<dbReference type="InterPro" id="IPR007863">
    <property type="entry name" value="Peptidase_M16_C"/>
</dbReference>
<dbReference type="GO" id="GO:0004222">
    <property type="term" value="F:metalloendopeptidase activity"/>
    <property type="evidence" value="ECO:0007669"/>
    <property type="project" value="TreeGrafter"/>
</dbReference>
<keyword evidence="3" id="KW-1185">Reference proteome</keyword>
<evidence type="ECO:0000313" key="3">
    <source>
        <dbReference type="Proteomes" id="UP001197875"/>
    </source>
</evidence>
<dbReference type="Pfam" id="PF22516">
    <property type="entry name" value="PreP_C"/>
    <property type="match status" value="1"/>
</dbReference>
<dbReference type="InterPro" id="IPR011765">
    <property type="entry name" value="Pept_M16_N"/>
</dbReference>
<dbReference type="GO" id="GO:0046872">
    <property type="term" value="F:metal ion binding"/>
    <property type="evidence" value="ECO:0007669"/>
    <property type="project" value="InterPro"/>
</dbReference>
<protein>
    <submittedName>
        <fullName evidence="2">Insulinase family protein</fullName>
    </submittedName>
</protein>
<comment type="caution">
    <text evidence="2">The sequence shown here is derived from an EMBL/GenBank/DDBJ whole genome shotgun (WGS) entry which is preliminary data.</text>
</comment>
<feature type="domain" description="Peptidase M16C associated" evidence="1">
    <location>
        <begin position="461"/>
        <end position="711"/>
    </location>
</feature>
<dbReference type="SUPFAM" id="SSF63411">
    <property type="entry name" value="LuxS/MPP-like metallohydrolase"/>
    <property type="match status" value="4"/>
</dbReference>
<dbReference type="Pfam" id="PF08367">
    <property type="entry name" value="M16C_assoc"/>
    <property type="match status" value="1"/>
</dbReference>
<dbReference type="GO" id="GO:0016485">
    <property type="term" value="P:protein processing"/>
    <property type="evidence" value="ECO:0007669"/>
    <property type="project" value="TreeGrafter"/>
</dbReference>
<dbReference type="RefSeq" id="WP_227614949.1">
    <property type="nucleotide sequence ID" value="NZ_JAJEPR010000009.1"/>
</dbReference>
<evidence type="ECO:0000313" key="2">
    <source>
        <dbReference type="EMBL" id="MCC2189650.1"/>
    </source>
</evidence>
<dbReference type="InterPro" id="IPR011249">
    <property type="entry name" value="Metalloenz_LuxS/M16"/>
</dbReference>